<dbReference type="Pfam" id="PF04627">
    <property type="entry name" value="ATP-synt_Eps"/>
    <property type="match status" value="1"/>
</dbReference>
<dbReference type="AlphaFoldDB" id="A0AAV7KD12"/>
<protein>
    <submittedName>
        <fullName evidence="2">Uncharacterized protein</fullName>
    </submittedName>
</protein>
<dbReference type="GO" id="GO:0042776">
    <property type="term" value="P:proton motive force-driven mitochondrial ATP synthesis"/>
    <property type="evidence" value="ECO:0007669"/>
    <property type="project" value="TreeGrafter"/>
</dbReference>
<comment type="caution">
    <text evidence="2">The sequence shown here is derived from an EMBL/GenBank/DDBJ whole genome shotgun (WGS) entry which is preliminary data.</text>
</comment>
<dbReference type="CDD" id="cd12153">
    <property type="entry name" value="F1-ATPase_epsilon"/>
    <property type="match status" value="1"/>
</dbReference>
<dbReference type="PANTHER" id="PTHR12448:SF0">
    <property type="entry name" value="ATP SYNTHASE SUBUNIT EPSILON, MITOCHONDRIAL"/>
    <property type="match status" value="1"/>
</dbReference>
<dbReference type="InterPro" id="IPR006721">
    <property type="entry name" value="ATP_synth_F1_esu_mt"/>
</dbReference>
<dbReference type="SUPFAM" id="SSF48690">
    <property type="entry name" value="Epsilon subunit of mitochondrial F1F0-ATP synthase"/>
    <property type="match status" value="1"/>
</dbReference>
<dbReference type="Proteomes" id="UP001165289">
    <property type="component" value="Unassembled WGS sequence"/>
</dbReference>
<dbReference type="Gene3D" id="1.10.1620.20">
    <property type="entry name" value="ATP synthase, F1 complex, epsilon subunit superfamily, mitochondrial"/>
    <property type="match status" value="1"/>
</dbReference>
<reference evidence="2 3" key="1">
    <citation type="journal article" date="2023" name="BMC Biol.">
        <title>The compact genome of the sponge Oopsacas minuta (Hexactinellida) is lacking key metazoan core genes.</title>
        <authorList>
            <person name="Santini S."/>
            <person name="Schenkelaars Q."/>
            <person name="Jourda C."/>
            <person name="Duchesne M."/>
            <person name="Belahbib H."/>
            <person name="Rocher C."/>
            <person name="Selva M."/>
            <person name="Riesgo A."/>
            <person name="Vervoort M."/>
            <person name="Leys S.P."/>
            <person name="Kodjabachian L."/>
            <person name="Le Bivic A."/>
            <person name="Borchiellini C."/>
            <person name="Claverie J.M."/>
            <person name="Renard E."/>
        </authorList>
    </citation>
    <scope>NUCLEOTIDE SEQUENCE [LARGE SCALE GENOMIC DNA]</scope>
    <source>
        <strain evidence="2">SPO-2</strain>
    </source>
</reference>
<sequence>MFYSTLIRMVQFWRIAGLSYTQFSRICAKHLQGLLKPEFKELLAKRGESMSKIHRWQDGRMIKEEIKK</sequence>
<dbReference type="InterPro" id="IPR036742">
    <property type="entry name" value="ATP_synth_F1_esu_sf_mt"/>
</dbReference>
<proteinExistence type="inferred from homology"/>
<evidence type="ECO:0000313" key="3">
    <source>
        <dbReference type="Proteomes" id="UP001165289"/>
    </source>
</evidence>
<dbReference type="GO" id="GO:0045259">
    <property type="term" value="C:proton-transporting ATP synthase complex"/>
    <property type="evidence" value="ECO:0007669"/>
    <property type="project" value="InterPro"/>
</dbReference>
<dbReference type="GO" id="GO:0046933">
    <property type="term" value="F:proton-transporting ATP synthase activity, rotational mechanism"/>
    <property type="evidence" value="ECO:0007669"/>
    <property type="project" value="InterPro"/>
</dbReference>
<organism evidence="2 3">
    <name type="scientific">Oopsacas minuta</name>
    <dbReference type="NCBI Taxonomy" id="111878"/>
    <lineage>
        <taxon>Eukaryota</taxon>
        <taxon>Metazoa</taxon>
        <taxon>Porifera</taxon>
        <taxon>Hexactinellida</taxon>
        <taxon>Hexasterophora</taxon>
        <taxon>Lyssacinosida</taxon>
        <taxon>Leucopsacidae</taxon>
        <taxon>Oopsacas</taxon>
    </lineage>
</organism>
<evidence type="ECO:0000256" key="1">
    <source>
        <dbReference type="ARBA" id="ARBA00009502"/>
    </source>
</evidence>
<evidence type="ECO:0000313" key="2">
    <source>
        <dbReference type="EMBL" id="KAI6659024.1"/>
    </source>
</evidence>
<dbReference type="PANTHER" id="PTHR12448">
    <property type="entry name" value="ATP SYNTHASE EPSILON CHAIN, MITOCHONDRIAL"/>
    <property type="match status" value="1"/>
</dbReference>
<accession>A0AAV7KD12</accession>
<comment type="similarity">
    <text evidence="1">Belongs to the eukaryotic ATPase epsilon family.</text>
</comment>
<dbReference type="EMBL" id="JAKMXF010000066">
    <property type="protein sequence ID" value="KAI6659024.1"/>
    <property type="molecule type" value="Genomic_DNA"/>
</dbReference>
<keyword evidence="3" id="KW-1185">Reference proteome</keyword>
<dbReference type="GO" id="GO:0005743">
    <property type="term" value="C:mitochondrial inner membrane"/>
    <property type="evidence" value="ECO:0007669"/>
    <property type="project" value="InterPro"/>
</dbReference>
<gene>
    <name evidence="2" type="ORF">LOD99_14700</name>
</gene>
<name>A0AAV7KD12_9METZ</name>